<protein>
    <submittedName>
        <fullName evidence="1">Uncharacterized protein</fullName>
    </submittedName>
</protein>
<dbReference type="AlphaFoldDB" id="A0AA88E2X5"/>
<sequence>MLSSKDKIEVSLVKCHLAALEKTIQEIYAKQGIDQETMDEENTTPTVDQHNSFKASCTLNEKEFGVSDQQPTPNVNKECQIFLDDSINGGDVLVAIGGAYMECVPTDIIHGIPLGEENVQVAIIVPGTKTSTPTDSNKRSNNYGRSCRWVCCLAEKINHH</sequence>
<dbReference type="Proteomes" id="UP001187192">
    <property type="component" value="Unassembled WGS sequence"/>
</dbReference>
<evidence type="ECO:0000313" key="2">
    <source>
        <dbReference type="Proteomes" id="UP001187192"/>
    </source>
</evidence>
<reference evidence="1" key="1">
    <citation type="submission" date="2023-07" db="EMBL/GenBank/DDBJ databases">
        <title>draft genome sequence of fig (Ficus carica).</title>
        <authorList>
            <person name="Takahashi T."/>
            <person name="Nishimura K."/>
        </authorList>
    </citation>
    <scope>NUCLEOTIDE SEQUENCE</scope>
</reference>
<evidence type="ECO:0000313" key="1">
    <source>
        <dbReference type="EMBL" id="GMN64891.1"/>
    </source>
</evidence>
<proteinExistence type="predicted"/>
<keyword evidence="2" id="KW-1185">Reference proteome</keyword>
<accession>A0AA88E2X5</accession>
<dbReference type="EMBL" id="BTGU01000199">
    <property type="protein sequence ID" value="GMN64891.1"/>
    <property type="molecule type" value="Genomic_DNA"/>
</dbReference>
<gene>
    <name evidence="1" type="ORF">TIFTF001_033960</name>
</gene>
<organism evidence="1 2">
    <name type="scientific">Ficus carica</name>
    <name type="common">Common fig</name>
    <dbReference type="NCBI Taxonomy" id="3494"/>
    <lineage>
        <taxon>Eukaryota</taxon>
        <taxon>Viridiplantae</taxon>
        <taxon>Streptophyta</taxon>
        <taxon>Embryophyta</taxon>
        <taxon>Tracheophyta</taxon>
        <taxon>Spermatophyta</taxon>
        <taxon>Magnoliopsida</taxon>
        <taxon>eudicotyledons</taxon>
        <taxon>Gunneridae</taxon>
        <taxon>Pentapetalae</taxon>
        <taxon>rosids</taxon>
        <taxon>fabids</taxon>
        <taxon>Rosales</taxon>
        <taxon>Moraceae</taxon>
        <taxon>Ficeae</taxon>
        <taxon>Ficus</taxon>
    </lineage>
</organism>
<name>A0AA88E2X5_FICCA</name>
<comment type="caution">
    <text evidence="1">The sequence shown here is derived from an EMBL/GenBank/DDBJ whole genome shotgun (WGS) entry which is preliminary data.</text>
</comment>